<dbReference type="Gene3D" id="2.60.40.2810">
    <property type="match status" value="1"/>
</dbReference>
<dbReference type="SMART" id="SM00869">
    <property type="entry name" value="Autotransporter"/>
    <property type="match status" value="1"/>
</dbReference>
<dbReference type="HOGENOM" id="CLU_001300_0_0_4"/>
<reference evidence="3 4" key="2">
    <citation type="journal article" date="2006" name="J. Microbiol. Methods">
        <title>Genomic flank-sequencing of plasposon insertion sites for rapid identification of functional genes.</title>
        <authorList>
            <person name="Leveau J.H."/>
            <person name="Gerards S."/>
            <person name="Fritsche K."/>
            <person name="Zondag G."/>
            <person name="van Veen J.A."/>
        </authorList>
    </citation>
    <scope>NUCLEOTIDE SEQUENCE [LARGE SCALE GENOMIC DNA]</scope>
    <source>
        <strain evidence="3 4">Ter331</strain>
    </source>
</reference>
<dbReference type="PROSITE" id="PS51208">
    <property type="entry name" value="AUTOTRANSPORTER"/>
    <property type="match status" value="1"/>
</dbReference>
<feature type="transmembrane region" description="Helical" evidence="1">
    <location>
        <begin position="46"/>
        <end position="65"/>
    </location>
</feature>
<feature type="domain" description="Autotransporter" evidence="2">
    <location>
        <begin position="1740"/>
        <end position="2020"/>
    </location>
</feature>
<dbReference type="PANTHER" id="PTHR37494:SF1">
    <property type="entry name" value="STAPHYLOCOCCUS AUREUS SURFACE PROTEIN A"/>
    <property type="match status" value="1"/>
</dbReference>
<dbReference type="STRING" id="1005048.CFU_2230"/>
<organism evidence="3 4">
    <name type="scientific">Collimonas fungivorans (strain Ter331)</name>
    <dbReference type="NCBI Taxonomy" id="1005048"/>
    <lineage>
        <taxon>Bacteria</taxon>
        <taxon>Pseudomonadati</taxon>
        <taxon>Pseudomonadota</taxon>
        <taxon>Betaproteobacteria</taxon>
        <taxon>Burkholderiales</taxon>
        <taxon>Oxalobacteraceae</taxon>
        <taxon>Collimonas</taxon>
    </lineage>
</organism>
<dbReference type="Pfam" id="PF17963">
    <property type="entry name" value="Big_9"/>
    <property type="match status" value="2"/>
</dbReference>
<reference evidence="3 4" key="4">
    <citation type="journal article" date="2010" name="Environ. Microbiol.">
        <title>The bacterial genus Collimonas: mycophagy, weathering and other adaptive solutions to life in oligotrophic soil environments.</title>
        <authorList>
            <person name="Leveau J.H."/>
            <person name="Uroz S."/>
            <person name="de Boer W."/>
        </authorList>
    </citation>
    <scope>NUCLEOTIDE SEQUENCE [LARGE SCALE GENOMIC DNA]</scope>
    <source>
        <strain evidence="3 4">Ter331</strain>
    </source>
</reference>
<dbReference type="Proteomes" id="UP000008392">
    <property type="component" value="Chromosome"/>
</dbReference>
<dbReference type="eggNOG" id="COG3468">
    <property type="taxonomic scope" value="Bacteria"/>
</dbReference>
<keyword evidence="1" id="KW-0472">Membrane</keyword>
<dbReference type="Gene3D" id="2.60.40.10">
    <property type="entry name" value="Immunoglobulins"/>
    <property type="match status" value="12"/>
</dbReference>
<dbReference type="Pfam" id="PF05345">
    <property type="entry name" value="He_PIG"/>
    <property type="match status" value="12"/>
</dbReference>
<dbReference type="PANTHER" id="PTHR37494">
    <property type="entry name" value="HEMAGGLUTININ"/>
    <property type="match status" value="1"/>
</dbReference>
<dbReference type="SUPFAM" id="SSF49313">
    <property type="entry name" value="Cadherin-like"/>
    <property type="match status" value="10"/>
</dbReference>
<dbReference type="SMART" id="SM00089">
    <property type="entry name" value="PKD"/>
    <property type="match status" value="4"/>
</dbReference>
<dbReference type="InterPro" id="IPR006644">
    <property type="entry name" value="Cadg"/>
</dbReference>
<reference evidence="3 4" key="5">
    <citation type="journal article" date="2011" name="ISME J.">
        <title>Dual transcriptional profiling of a bacterial/fungal confrontation: Collimonas fungivorans versus Aspergillus niger.</title>
        <authorList>
            <person name="Mela F."/>
            <person name="Fritsche K."/>
            <person name="de Boer W."/>
            <person name="van Veen J.A."/>
            <person name="de Graaff L.H."/>
            <person name="van den Berg M."/>
            <person name="Leveau J.H."/>
        </authorList>
    </citation>
    <scope>NUCLEOTIDE SEQUENCE [LARGE SCALE GENOMIC DNA]</scope>
    <source>
        <strain evidence="3 4">Ter331</strain>
    </source>
</reference>
<evidence type="ECO:0000259" key="2">
    <source>
        <dbReference type="PROSITE" id="PS51208"/>
    </source>
</evidence>
<dbReference type="InterPro" id="IPR022409">
    <property type="entry name" value="PKD/Chitinase_dom"/>
</dbReference>
<reference evidence="3 4" key="3">
    <citation type="journal article" date="2008" name="FEMS Microbiol. Ecol.">
        <title>Identification and characterization of genes underlying chitinolysis in Collimonas fungivorans Ter331.</title>
        <authorList>
            <person name="Fritsche K."/>
            <person name="de Boer W."/>
            <person name="Gerards S."/>
            <person name="van den Berg M."/>
            <person name="van Veen J.A."/>
            <person name="Leveau J.H."/>
        </authorList>
    </citation>
    <scope>NUCLEOTIDE SEQUENCE [LARGE SCALE GENOMIC DNA]</scope>
    <source>
        <strain evidence="3 4">Ter331</strain>
    </source>
</reference>
<keyword evidence="1" id="KW-1133">Transmembrane helix</keyword>
<dbReference type="Gene3D" id="2.60.40.3440">
    <property type="match status" value="2"/>
</dbReference>
<protein>
    <submittedName>
        <fullName evidence="3">Putative hemagglutinin-like protein</fullName>
    </submittedName>
</protein>
<dbReference type="KEGG" id="cfu:CFU_2230"/>
<dbReference type="InterPro" id="IPR013783">
    <property type="entry name" value="Ig-like_fold"/>
</dbReference>
<evidence type="ECO:0000313" key="3">
    <source>
        <dbReference type="EMBL" id="AEK62057.1"/>
    </source>
</evidence>
<reference evidence="3 4" key="1">
    <citation type="journal article" date="2004" name="Environ. Microbiol.">
        <title>Phylogeny-function analysis of (meta)genomic libraries: screening for expression of ribosomal RNA genes by large-insert library fluorescent in situ hybridization (LIL-FISH).</title>
        <authorList>
            <person name="Leveau J.H."/>
            <person name="Gerards S."/>
            <person name="de Boer W."/>
            <person name="van Veen J.A."/>
        </authorList>
    </citation>
    <scope>NUCLEOTIDE SEQUENCE [LARGE SCALE GENOMIC DNA]</scope>
    <source>
        <strain evidence="3 4">Ter331</strain>
    </source>
</reference>
<dbReference type="GO" id="GO:0005509">
    <property type="term" value="F:calcium ion binding"/>
    <property type="evidence" value="ECO:0007669"/>
    <property type="project" value="InterPro"/>
</dbReference>
<dbReference type="InterPro" id="IPR015919">
    <property type="entry name" value="Cadherin-like_sf"/>
</dbReference>
<dbReference type="Gene3D" id="2.40.128.130">
    <property type="entry name" value="Autotransporter beta-domain"/>
    <property type="match status" value="1"/>
</dbReference>
<dbReference type="GO" id="GO:0016020">
    <property type="term" value="C:membrane"/>
    <property type="evidence" value="ECO:0007669"/>
    <property type="project" value="InterPro"/>
</dbReference>
<keyword evidence="1" id="KW-0812">Transmembrane</keyword>
<dbReference type="EMBL" id="CP002745">
    <property type="protein sequence ID" value="AEK62057.1"/>
    <property type="molecule type" value="Genomic_DNA"/>
</dbReference>
<dbReference type="SMART" id="SM00736">
    <property type="entry name" value="CADG"/>
    <property type="match status" value="3"/>
</dbReference>
<dbReference type="Pfam" id="PF03797">
    <property type="entry name" value="Autotransporter"/>
    <property type="match status" value="1"/>
</dbReference>
<dbReference type="InterPro" id="IPR005546">
    <property type="entry name" value="Autotransporte_beta"/>
</dbReference>
<dbReference type="SUPFAM" id="SSF103515">
    <property type="entry name" value="Autotransporter"/>
    <property type="match status" value="1"/>
</dbReference>
<dbReference type="InterPro" id="IPR036709">
    <property type="entry name" value="Autotransporte_beta_dom_sf"/>
</dbReference>
<accession>G0AKD0</accession>
<keyword evidence="4" id="KW-1185">Reference proteome</keyword>
<gene>
    <name evidence="3" type="ordered locus">CFU_2230</name>
</gene>
<name>G0AKD0_COLFT</name>
<proteinExistence type="predicted"/>
<evidence type="ECO:0000256" key="1">
    <source>
        <dbReference type="SAM" id="Phobius"/>
    </source>
</evidence>
<reference evidence="4" key="6">
    <citation type="submission" date="2011-05" db="EMBL/GenBank/DDBJ databases">
        <title>Complete sequence of Collimonas fungivorans Ter331.</title>
        <authorList>
            <person name="Leveau J.H."/>
        </authorList>
    </citation>
    <scope>NUCLEOTIDE SEQUENCE [LARGE SCALE GENOMIC DNA]</scope>
    <source>
        <strain evidence="4">Ter331</strain>
    </source>
</reference>
<sequence>MLLRPHGRAGTCVLSLPATTSASNASGKTSGQHEARTYGLGPVVRIMFGLLFSVIFGWANLVYAAPCAPTQTMTVASGGSASTDLSSCSTFGFTGISVLPLHGSIPDVDPAVGNGTGIVTYVNNGDGALSDTFTIQDELNHPLVFTVTILPAASPITVTPAGLPTPLIGNSYSQTLSSSGGVAPYVYSLSSGSLPAGLSLSSAGAITGTPTAAGPFTFTVGVHDSTTPTALATTKTYSMVVAVPVMALSPSSPPAGTVSLPYSQQLGTSGGTAPYSYSVQVGLGTLPPGLSMSSSGLISGTPTAVGSSTFSVKYTDSTTGTGPFSQAQNMTIVINATPVIVVTPSTLPAGTVGAAYIGGPLTGSGGTLPYTFAITAGALPAGMSLSSTGTLSGTPTAGGTFNFTVRATDQNSFSGSLAYSLVISPPTMNILPTTVPPALVAAAYGSLNFTTSGGTAPYTYALTAGALPAGMSVSSAGVLSGTPTAGGTFNFTVRATDSSTGTGPYNSARAYSFTVNAPTITLSPTTLAAMTVGASVSQNVTASGGTSSYAYSISAGALPPGLSLSATGALTGTPTAAGPFNFTVTATDSSTGAGPYTGSRAYSVTVAPGLPVAGAVSAIVAYGSSANAITLNLSGGVSTSVAVASAATHGTATASGTSITYTPTAGYAGSDAFTYTATNGAGTSSPATVSVTVSAPTLVITPSASWSAVDGISYSQTLTWSGGSAPYSGYSVSGLPAGLTVTGSGASSVTISGTPTVAGSFSVTAAATDSSTGTGPFTKSQAFTLTVAAPTMTLTPAGPTLTPVYGAPFSQTFSASGGVAPYTYVLSGSLPTGLSWNAATATLSGTPTQSGNFPVTVTATDQSTGAGAPFSIAIGYTLAISAPTISLTPASLPGGAIAASYSASISASGGIGAYSYIISAGALPTGVSLNGSSGALSGTPTAAGSFNFTVRASDANGFAGTRAYTVAVGVPTLTLTPASLPAAAVAAPYSVTFSAAGGTASYSYALTSGTLPSGITLNPGTGVLSGTTVQAGSFPITVRATDSSTGAGAPFSVQSSYTLAVAAPSISLAPSSIAGGTVALGYSATISASGGAAPYAYSLTSGALPAGVTLNASTGALSGTPSAAGTFSFTVRALDANSFSGSQAYSLAIAAAAVTLNPATLPNPTAEAAYTATLTAAGGTAPYSFAMTGGALPTGLTLNSATGVLSGTTNQSGSFTVSIRASDSSSGVGAPFSATVSYTLNVGAPTISVTPGVMAAAKVNIAYSQQFAASGGIAPYAFTIAAGSLPAGLTLNATTGLLSGTPTAAGSFGFTVRATDAQNFNGQQALTLGVGQAQPVAVNDSAATTANQPVTVNVTANDSGPITSIAISTAPAHGSAVVSGLNVVYTPAGNYFGSDSLSYTATGPGGTSAPASVTVAVTPLAVPVAVPQTATVLAGQAVTVHGANGASGGPFTVAAVVSPPSAGTAVVNGTDILYTSVIGSSGDIRFSYTLANAFGVSAPVMATISVNPMPVAGAHSATVSAGATVNVDLMAGASGGPFTAASVVTVSPAAAGSAAIRDVGTAGKPAYQMSFTAASTFAGSVAVSYTLSNTFATSAPGSVNITVTPRRDMSTDPEVIGLLAAQADSARRFATAQISNFTRRLESLHGDGWGSSGFGLSFAPPTTDRPGSNAAQWQNSDVDRMLGSPLQPNMRKVGWPLQSAAAQRAGAAGGNGSGNGPVLAANDTQSTVAGLPEMPTRQDNPKQPLSLWMGGAVDFGQHNVNGRQTGFRFTTNGVSAGGDYRINDFASIGLGAGFSRDSSDVGDNGTKSTAESVVAAMYGSLRPTKNVFIDGVLGYGTLNFNATRYITDGGGYATGLRHGDQVFGAIVSGIEFRQQNWMWSPYGRVELMSATLDQYTETASGLNALTYFKQTVRTSSGSLGVRAEGQYVTSLGTWGPRARLEFRHQFQGQDDASLAYADLAAAGPAYIVHTTSQDTGNWSAGFGAKLVMRNGVMFTIDYSSNLNVGNGRSQSIMFGLELPLN</sequence>
<evidence type="ECO:0000313" key="4">
    <source>
        <dbReference type="Proteomes" id="UP000008392"/>
    </source>
</evidence>